<sequence>MFNATQHCAKKEKKLVDRREKCVDMRIIFSRSARKKTKENCKTQIRIQRRRGKHCYLLWNDQLQALLEV</sequence>
<protein>
    <submittedName>
        <fullName evidence="1">CLUMA_CG013838, isoform A</fullName>
    </submittedName>
</protein>
<accession>A0A1J1ILE0</accession>
<keyword evidence="2" id="KW-1185">Reference proteome</keyword>
<reference evidence="1 2" key="1">
    <citation type="submission" date="2015-04" db="EMBL/GenBank/DDBJ databases">
        <authorList>
            <person name="Syromyatnikov M.Y."/>
            <person name="Popov V.N."/>
        </authorList>
    </citation>
    <scope>NUCLEOTIDE SEQUENCE [LARGE SCALE GENOMIC DNA]</scope>
</reference>
<proteinExistence type="predicted"/>
<gene>
    <name evidence="1" type="ORF">CLUMA_CG013838</name>
</gene>
<evidence type="ECO:0000313" key="2">
    <source>
        <dbReference type="Proteomes" id="UP000183832"/>
    </source>
</evidence>
<organism evidence="1 2">
    <name type="scientific">Clunio marinus</name>
    <dbReference type="NCBI Taxonomy" id="568069"/>
    <lineage>
        <taxon>Eukaryota</taxon>
        <taxon>Metazoa</taxon>
        <taxon>Ecdysozoa</taxon>
        <taxon>Arthropoda</taxon>
        <taxon>Hexapoda</taxon>
        <taxon>Insecta</taxon>
        <taxon>Pterygota</taxon>
        <taxon>Neoptera</taxon>
        <taxon>Endopterygota</taxon>
        <taxon>Diptera</taxon>
        <taxon>Nematocera</taxon>
        <taxon>Chironomoidea</taxon>
        <taxon>Chironomidae</taxon>
        <taxon>Clunio</taxon>
    </lineage>
</organism>
<dbReference type="AlphaFoldDB" id="A0A1J1ILE0"/>
<dbReference type="EMBL" id="CVRI01000054">
    <property type="protein sequence ID" value="CRL00578.1"/>
    <property type="molecule type" value="Genomic_DNA"/>
</dbReference>
<dbReference type="Proteomes" id="UP000183832">
    <property type="component" value="Unassembled WGS sequence"/>
</dbReference>
<evidence type="ECO:0000313" key="1">
    <source>
        <dbReference type="EMBL" id="CRL00578.1"/>
    </source>
</evidence>
<name>A0A1J1ILE0_9DIPT</name>